<gene>
    <name evidence="2" type="ORF">Tco_0677354</name>
</gene>
<keyword evidence="3" id="KW-1185">Reference proteome</keyword>
<accession>A0ABQ4XBY3</accession>
<comment type="caution">
    <text evidence="2">The sequence shown here is derived from an EMBL/GenBank/DDBJ whole genome shotgun (WGS) entry which is preliminary data.</text>
</comment>
<evidence type="ECO:0000256" key="1">
    <source>
        <dbReference type="SAM" id="MobiDB-lite"/>
    </source>
</evidence>
<dbReference type="Proteomes" id="UP001151760">
    <property type="component" value="Unassembled WGS sequence"/>
</dbReference>
<reference evidence="2" key="2">
    <citation type="submission" date="2022-01" db="EMBL/GenBank/DDBJ databases">
        <authorList>
            <person name="Yamashiro T."/>
            <person name="Shiraishi A."/>
            <person name="Satake H."/>
            <person name="Nakayama K."/>
        </authorList>
    </citation>
    <scope>NUCLEOTIDE SEQUENCE</scope>
</reference>
<sequence length="146" mass="15729">MMERTRAQLIGELDMDLLSGGAGSEGGSDKTDSGARMENAVGGRDEEVTANGERGGGRREYEEEEVEDGEFMVRGAWEEEKGGAMMGEDRGGIVEDIISLRRGRIEGRWERRVDLDPESVQGIVIEDGGFSEGCEGIDGKVLGGTE</sequence>
<evidence type="ECO:0000313" key="2">
    <source>
        <dbReference type="EMBL" id="GJS62790.1"/>
    </source>
</evidence>
<name>A0ABQ4XBY3_9ASTR</name>
<reference evidence="2" key="1">
    <citation type="journal article" date="2022" name="Int. J. Mol. Sci.">
        <title>Draft Genome of Tanacetum Coccineum: Genomic Comparison of Closely Related Tanacetum-Family Plants.</title>
        <authorList>
            <person name="Yamashiro T."/>
            <person name="Shiraishi A."/>
            <person name="Nakayama K."/>
            <person name="Satake H."/>
        </authorList>
    </citation>
    <scope>NUCLEOTIDE SEQUENCE</scope>
</reference>
<feature type="region of interest" description="Disordered" evidence="1">
    <location>
        <begin position="1"/>
        <end position="69"/>
    </location>
</feature>
<dbReference type="EMBL" id="BQNB010009385">
    <property type="protein sequence ID" value="GJS62790.1"/>
    <property type="molecule type" value="Genomic_DNA"/>
</dbReference>
<organism evidence="2 3">
    <name type="scientific">Tanacetum coccineum</name>
    <dbReference type="NCBI Taxonomy" id="301880"/>
    <lineage>
        <taxon>Eukaryota</taxon>
        <taxon>Viridiplantae</taxon>
        <taxon>Streptophyta</taxon>
        <taxon>Embryophyta</taxon>
        <taxon>Tracheophyta</taxon>
        <taxon>Spermatophyta</taxon>
        <taxon>Magnoliopsida</taxon>
        <taxon>eudicotyledons</taxon>
        <taxon>Gunneridae</taxon>
        <taxon>Pentapetalae</taxon>
        <taxon>asterids</taxon>
        <taxon>campanulids</taxon>
        <taxon>Asterales</taxon>
        <taxon>Asteraceae</taxon>
        <taxon>Asteroideae</taxon>
        <taxon>Anthemideae</taxon>
        <taxon>Anthemidinae</taxon>
        <taxon>Tanacetum</taxon>
    </lineage>
</organism>
<proteinExistence type="predicted"/>
<protein>
    <submittedName>
        <fullName evidence="2">Uncharacterized protein</fullName>
    </submittedName>
</protein>
<evidence type="ECO:0000313" key="3">
    <source>
        <dbReference type="Proteomes" id="UP001151760"/>
    </source>
</evidence>